<sequence length="248" mass="25535">MTKSKISRIVRRGLAVAAISGAGVALTAAPSQAADASTWDALAQCESGGNWGINTGNGFSGGLQFLPSTWAAYGGTGDPASASREQQIAVAERVLAGQGWGAWPACSAKLGLSGGATGSVSTQSQTTVPEQTQQYTAPEQTQQYTAPQPTQEYVAEAPVQPEVQVAPEAVVPETPVLPEAQVQELAPVQTPAPAVSGETYIIQPGDTLSTIAEKLGIEGGWQALYNANADSIIHHDLIFTGQVLQLPA</sequence>
<dbReference type="SUPFAM" id="SSF54106">
    <property type="entry name" value="LysM domain"/>
    <property type="match status" value="1"/>
</dbReference>
<feature type="signal peptide" evidence="4">
    <location>
        <begin position="1"/>
        <end position="33"/>
    </location>
</feature>
<dbReference type="PANTHER" id="PTHR34700">
    <property type="entry name" value="POTASSIUM BINDING PROTEIN KBP"/>
    <property type="match status" value="1"/>
</dbReference>
<name>A0ABS8GHF1_9MICC</name>
<protein>
    <submittedName>
        <fullName evidence="6">Transglycosylase family protein</fullName>
    </submittedName>
</protein>
<dbReference type="Pfam" id="PF06737">
    <property type="entry name" value="Transglycosylas"/>
    <property type="match status" value="1"/>
</dbReference>
<keyword evidence="4" id="KW-0732">Signal</keyword>
<dbReference type="PROSITE" id="PS51782">
    <property type="entry name" value="LYSM"/>
    <property type="match status" value="1"/>
</dbReference>
<keyword evidence="7" id="KW-1185">Reference proteome</keyword>
<dbReference type="Gene3D" id="3.10.350.10">
    <property type="entry name" value="LysM domain"/>
    <property type="match status" value="1"/>
</dbReference>
<organism evidence="6 7">
    <name type="scientific">Arthrobacter gengyunqii</name>
    <dbReference type="NCBI Taxonomy" id="2886940"/>
    <lineage>
        <taxon>Bacteria</taxon>
        <taxon>Bacillati</taxon>
        <taxon>Actinomycetota</taxon>
        <taxon>Actinomycetes</taxon>
        <taxon>Micrococcales</taxon>
        <taxon>Micrococcaceae</taxon>
        <taxon>Arthrobacter</taxon>
    </lineage>
</organism>
<dbReference type="CDD" id="cd13925">
    <property type="entry name" value="RPF"/>
    <property type="match status" value="1"/>
</dbReference>
<feature type="compositionally biased region" description="Low complexity" evidence="3">
    <location>
        <begin position="118"/>
        <end position="142"/>
    </location>
</feature>
<evidence type="ECO:0000256" key="4">
    <source>
        <dbReference type="SAM" id="SignalP"/>
    </source>
</evidence>
<feature type="domain" description="LysM" evidence="5">
    <location>
        <begin position="198"/>
        <end position="246"/>
    </location>
</feature>
<comment type="caution">
    <text evidence="6">The sequence shown here is derived from an EMBL/GenBank/DDBJ whole genome shotgun (WGS) entry which is preliminary data.</text>
</comment>
<gene>
    <name evidence="6" type="ORF">LJ752_08505</name>
</gene>
<dbReference type="PANTHER" id="PTHR34700:SF4">
    <property type="entry name" value="PHAGE-LIKE ELEMENT PBSX PROTEIN XKDP"/>
    <property type="match status" value="1"/>
</dbReference>
<dbReference type="InterPro" id="IPR010618">
    <property type="entry name" value="RPF"/>
</dbReference>
<dbReference type="RefSeq" id="WP_227890899.1">
    <property type="nucleotide sequence ID" value="NZ_JAJFZQ010000005.1"/>
</dbReference>
<dbReference type="EMBL" id="JAJFZQ010000005">
    <property type="protein sequence ID" value="MCC3266086.1"/>
    <property type="molecule type" value="Genomic_DNA"/>
</dbReference>
<keyword evidence="2" id="KW-0378">Hydrolase</keyword>
<evidence type="ECO:0000256" key="1">
    <source>
        <dbReference type="ARBA" id="ARBA00010830"/>
    </source>
</evidence>
<evidence type="ECO:0000256" key="2">
    <source>
        <dbReference type="ARBA" id="ARBA00022801"/>
    </source>
</evidence>
<evidence type="ECO:0000256" key="3">
    <source>
        <dbReference type="SAM" id="MobiDB-lite"/>
    </source>
</evidence>
<feature type="chain" id="PRO_5047488718" evidence="4">
    <location>
        <begin position="34"/>
        <end position="248"/>
    </location>
</feature>
<feature type="region of interest" description="Disordered" evidence="3">
    <location>
        <begin position="114"/>
        <end position="142"/>
    </location>
</feature>
<comment type="similarity">
    <text evidence="1">Belongs to the transglycosylase family. Rpf subfamily.</text>
</comment>
<dbReference type="SUPFAM" id="SSF53955">
    <property type="entry name" value="Lysozyme-like"/>
    <property type="match status" value="1"/>
</dbReference>
<dbReference type="Gene3D" id="1.10.530.10">
    <property type="match status" value="1"/>
</dbReference>
<accession>A0ABS8GHF1</accession>
<dbReference type="SMART" id="SM00257">
    <property type="entry name" value="LysM"/>
    <property type="match status" value="1"/>
</dbReference>
<evidence type="ECO:0000313" key="6">
    <source>
        <dbReference type="EMBL" id="MCC3266086.1"/>
    </source>
</evidence>
<dbReference type="InterPro" id="IPR052196">
    <property type="entry name" value="Bact_Kbp"/>
</dbReference>
<dbReference type="CDD" id="cd00118">
    <property type="entry name" value="LysM"/>
    <property type="match status" value="1"/>
</dbReference>
<reference evidence="6" key="1">
    <citation type="submission" date="2021-10" db="EMBL/GenBank/DDBJ databases">
        <title>Novel species in genus Arthrobacter.</title>
        <authorList>
            <person name="Liu Y."/>
        </authorList>
    </citation>
    <scope>NUCLEOTIDE SEQUENCE</scope>
    <source>
        <strain evidence="6">Zg-Y786</strain>
    </source>
</reference>
<dbReference type="InterPro" id="IPR023346">
    <property type="entry name" value="Lysozyme-like_dom_sf"/>
</dbReference>
<dbReference type="InterPro" id="IPR018392">
    <property type="entry name" value="LysM"/>
</dbReference>
<dbReference type="Pfam" id="PF01476">
    <property type="entry name" value="LysM"/>
    <property type="match status" value="1"/>
</dbReference>
<dbReference type="InterPro" id="IPR036779">
    <property type="entry name" value="LysM_dom_sf"/>
</dbReference>
<dbReference type="Proteomes" id="UP001139168">
    <property type="component" value="Unassembled WGS sequence"/>
</dbReference>
<evidence type="ECO:0000259" key="5">
    <source>
        <dbReference type="PROSITE" id="PS51782"/>
    </source>
</evidence>
<proteinExistence type="inferred from homology"/>
<evidence type="ECO:0000313" key="7">
    <source>
        <dbReference type="Proteomes" id="UP001139168"/>
    </source>
</evidence>